<evidence type="ECO:0000259" key="2">
    <source>
        <dbReference type="Pfam" id="PF23544"/>
    </source>
</evidence>
<evidence type="ECO:0000313" key="3">
    <source>
        <dbReference type="EMBL" id="KAK5173983.1"/>
    </source>
</evidence>
<feature type="domain" description="Acyclic terpene utilisation N-terminal" evidence="1">
    <location>
        <begin position="12"/>
        <end position="449"/>
    </location>
</feature>
<dbReference type="EMBL" id="JAVRRT010000002">
    <property type="protein sequence ID" value="KAK5173983.1"/>
    <property type="molecule type" value="Genomic_DNA"/>
</dbReference>
<evidence type="ECO:0000259" key="1">
    <source>
        <dbReference type="Pfam" id="PF07287"/>
    </source>
</evidence>
<accession>A0AAV9PJG9</accession>
<dbReference type="Pfam" id="PF07287">
    <property type="entry name" value="AtuA"/>
    <property type="match status" value="1"/>
</dbReference>
<dbReference type="Pfam" id="PF23544">
    <property type="entry name" value="AtuA_ferredoxin"/>
    <property type="match status" value="1"/>
</dbReference>
<proteinExistence type="predicted"/>
<dbReference type="RefSeq" id="XP_064662652.1">
    <property type="nucleotide sequence ID" value="XM_064798325.1"/>
</dbReference>
<sequence length="608" mass="66724">MGSTGYPKRAARIMNISGSPVDRRDAMAKAANSDEPIDFLVGDWMSELNMPARAYAMSTGDTAAIGYEPSFLEALEPALPSIVEKRIKVAANAGCVATKDLFDEVVSMISKHGLSDKLKVAWVEGDVVTSTVLGADSSSLVSVCTGGRLSEWPFEPVFAQCYLGGWAITKAFEAGADIVLCGRCADASPIVAAAAWWHGWQREDFDNLARALIAGHLIECSTYVTGGNFTGFIKQMDWSMIHDLGYPIAEISHDGDVVITKATGSGGLVSPATCKEQLLYEIQGKYYLNSDVTAVIERVSFEAMGPDRVRMSAVTGLPPPPTTKAGVTAHGGWKVELNWGLVGLDLEEKKKMYEVQLRHSLGKERLSKLSMLNLTIYGSVAENPRSQNAATVDLRLVLQAKDYKSVSPEELTAPLFNFIMETFPAATYTNKNIRPTQYQEYFPTLIPQPTTMIHFSTSDSSVEVLPPTKTLPEKLVQPSYEPSSPLAVDSFGPTTRMPLGRILHARAGDKGSNCNVAFFPVHDEAWPWVRSFFTTEKFIELLADDYVGQKIERMEFPGICAVHFLLHDWLDRGVTANATYDILGKFISEYIRCKKADIPTRFLELGTI</sequence>
<keyword evidence="4" id="KW-1185">Reference proteome</keyword>
<gene>
    <name evidence="3" type="ORF">LTR77_001062</name>
</gene>
<dbReference type="GeneID" id="89922410"/>
<name>A0AAV9PJG9_9PEZI</name>
<feature type="domain" description="AtuA-like ferredoxin-fold" evidence="2">
    <location>
        <begin position="497"/>
        <end position="594"/>
    </location>
</feature>
<organism evidence="3 4">
    <name type="scientific">Saxophila tyrrhenica</name>
    <dbReference type="NCBI Taxonomy" id="1690608"/>
    <lineage>
        <taxon>Eukaryota</taxon>
        <taxon>Fungi</taxon>
        <taxon>Dikarya</taxon>
        <taxon>Ascomycota</taxon>
        <taxon>Pezizomycotina</taxon>
        <taxon>Dothideomycetes</taxon>
        <taxon>Dothideomycetidae</taxon>
        <taxon>Mycosphaerellales</taxon>
        <taxon>Extremaceae</taxon>
        <taxon>Saxophila</taxon>
    </lineage>
</organism>
<evidence type="ECO:0008006" key="5">
    <source>
        <dbReference type="Google" id="ProtNLM"/>
    </source>
</evidence>
<dbReference type="Proteomes" id="UP001337655">
    <property type="component" value="Unassembled WGS sequence"/>
</dbReference>
<reference evidence="3 4" key="1">
    <citation type="submission" date="2023-08" db="EMBL/GenBank/DDBJ databases">
        <title>Black Yeasts Isolated from many extreme environments.</title>
        <authorList>
            <person name="Coleine C."/>
            <person name="Stajich J.E."/>
            <person name="Selbmann L."/>
        </authorList>
    </citation>
    <scope>NUCLEOTIDE SEQUENCE [LARGE SCALE GENOMIC DNA]</scope>
    <source>
        <strain evidence="3 4">CCFEE 5935</strain>
    </source>
</reference>
<protein>
    <recommendedName>
        <fullName evidence="5">DUF1446-domain-containing protein</fullName>
    </recommendedName>
</protein>
<dbReference type="InterPro" id="IPR056362">
    <property type="entry name" value="AtuA-like_ferredoxin_dom"/>
</dbReference>
<dbReference type="AlphaFoldDB" id="A0AAV9PJG9"/>
<evidence type="ECO:0000313" key="4">
    <source>
        <dbReference type="Proteomes" id="UP001337655"/>
    </source>
</evidence>
<dbReference type="PANTHER" id="PTHR47585:SF2">
    <property type="entry name" value="DUF1446 DOMAIN PROTEIN (AFU_ORTHOLOGUE AFUA_6G11420)"/>
    <property type="match status" value="1"/>
</dbReference>
<dbReference type="InterPro" id="IPR010839">
    <property type="entry name" value="AtuA_N"/>
</dbReference>
<comment type="caution">
    <text evidence="3">The sequence shown here is derived from an EMBL/GenBank/DDBJ whole genome shotgun (WGS) entry which is preliminary data.</text>
</comment>
<dbReference type="PANTHER" id="PTHR47585">
    <property type="match status" value="1"/>
</dbReference>